<dbReference type="PANTHER" id="PTHR13341:SF2">
    <property type="entry name" value="PROTEIN SEELE"/>
    <property type="match status" value="1"/>
</dbReference>
<organism evidence="5 6">
    <name type="scientific">Trichogramma kaykai</name>
    <dbReference type="NCBI Taxonomy" id="54128"/>
    <lineage>
        <taxon>Eukaryota</taxon>
        <taxon>Metazoa</taxon>
        <taxon>Ecdysozoa</taxon>
        <taxon>Arthropoda</taxon>
        <taxon>Hexapoda</taxon>
        <taxon>Insecta</taxon>
        <taxon>Pterygota</taxon>
        <taxon>Neoptera</taxon>
        <taxon>Endopterygota</taxon>
        <taxon>Hymenoptera</taxon>
        <taxon>Apocrita</taxon>
        <taxon>Proctotrupomorpha</taxon>
        <taxon>Chalcidoidea</taxon>
        <taxon>Trichogrammatidae</taxon>
        <taxon>Trichogramma</taxon>
    </lineage>
</organism>
<evidence type="ECO:0000259" key="4">
    <source>
        <dbReference type="Pfam" id="PF11938"/>
    </source>
</evidence>
<comment type="similarity">
    <text evidence="1">Belongs to the canopy family.</text>
</comment>
<evidence type="ECO:0000313" key="5">
    <source>
        <dbReference type="EMBL" id="KAL3406097.1"/>
    </source>
</evidence>
<feature type="compositionally biased region" description="Acidic residues" evidence="2">
    <location>
        <begin position="180"/>
        <end position="191"/>
    </location>
</feature>
<accession>A0ABD2XLG7</accession>
<gene>
    <name evidence="5" type="ORF">TKK_001486</name>
</gene>
<protein>
    <recommendedName>
        <fullName evidence="4">DUF3456 domain-containing protein</fullName>
    </recommendedName>
</protein>
<reference evidence="5 6" key="1">
    <citation type="journal article" date="2024" name="bioRxiv">
        <title>A reference genome for Trichogramma kaykai: A tiny desert-dwelling parasitoid wasp with competing sex-ratio distorters.</title>
        <authorList>
            <person name="Culotta J."/>
            <person name="Lindsey A.R."/>
        </authorList>
    </citation>
    <scope>NUCLEOTIDE SEQUENCE [LARGE SCALE GENOMIC DNA]</scope>
    <source>
        <strain evidence="5 6">KSX58</strain>
    </source>
</reference>
<evidence type="ECO:0000256" key="2">
    <source>
        <dbReference type="SAM" id="MobiDB-lite"/>
    </source>
</evidence>
<evidence type="ECO:0000256" key="1">
    <source>
        <dbReference type="ARBA" id="ARBA00007285"/>
    </source>
</evidence>
<keyword evidence="6" id="KW-1185">Reference proteome</keyword>
<proteinExistence type="inferred from homology"/>
<dbReference type="Pfam" id="PF11938">
    <property type="entry name" value="DUF3456"/>
    <property type="match status" value="1"/>
</dbReference>
<dbReference type="Proteomes" id="UP001627154">
    <property type="component" value="Unassembled WGS sequence"/>
</dbReference>
<feature type="domain" description="DUF3456" evidence="4">
    <location>
        <begin position="30"/>
        <end position="174"/>
    </location>
</feature>
<keyword evidence="3" id="KW-0732">Signal</keyword>
<dbReference type="InterPro" id="IPR021852">
    <property type="entry name" value="DUF3456"/>
</dbReference>
<dbReference type="InterPro" id="IPR042415">
    <property type="entry name" value="CNPY"/>
</dbReference>
<evidence type="ECO:0000313" key="6">
    <source>
        <dbReference type="Proteomes" id="UP001627154"/>
    </source>
</evidence>
<dbReference type="PANTHER" id="PTHR13341">
    <property type="entry name" value="MIR-INTERACTING SAPOSIN-LIKE PROTEIN"/>
    <property type="match status" value="1"/>
</dbReference>
<dbReference type="AlphaFoldDB" id="A0ABD2XLG7"/>
<feature type="signal peptide" evidence="3">
    <location>
        <begin position="1"/>
        <end position="21"/>
    </location>
</feature>
<comment type="caution">
    <text evidence="5">The sequence shown here is derived from an EMBL/GenBank/DDBJ whole genome shotgun (WGS) entry which is preliminary data.</text>
</comment>
<feature type="chain" id="PRO_5044822646" description="DUF3456 domain-containing protein" evidence="3">
    <location>
        <begin position="22"/>
        <end position="198"/>
    </location>
</feature>
<dbReference type="Gene3D" id="1.10.225.10">
    <property type="entry name" value="Saposin-like"/>
    <property type="match status" value="1"/>
</dbReference>
<sequence>MNTNQVIFSLLFVLPILATSAEQLDLKQVKCLICRSIVDEFQNEVNKIDPTREIEIGQYKLDDKGNSHQKKVPLAKSEVHLSDMLDSICKKMQDYVRAKYKSNGKLTLLKLIENGQMNPLMNEVDIIQDGDLNKSLEYFCEEVVNDYEDSFIKVMTQGQRNPKLKICLEESNYCKGFMDEHDDESENESSESTEKTEL</sequence>
<feature type="region of interest" description="Disordered" evidence="2">
    <location>
        <begin position="178"/>
        <end position="198"/>
    </location>
</feature>
<evidence type="ECO:0000256" key="3">
    <source>
        <dbReference type="SAM" id="SignalP"/>
    </source>
</evidence>
<dbReference type="EMBL" id="JBJJXI010000019">
    <property type="protein sequence ID" value="KAL3406097.1"/>
    <property type="molecule type" value="Genomic_DNA"/>
</dbReference>
<name>A0ABD2XLG7_9HYME</name>